<name>H5TN24_GORO1</name>
<proteinExistence type="predicted"/>
<evidence type="ECO:0000313" key="2">
    <source>
        <dbReference type="Proteomes" id="UP000005038"/>
    </source>
</evidence>
<dbReference type="RefSeq" id="WP_007239111.1">
    <property type="nucleotide sequence ID" value="NZ_BAFB01000128.1"/>
</dbReference>
<sequence>MLDPKDLTLHGLTLKQLASAEQLVDIIEQDDVTVSQNLEAAVADAQVMAARGSYMITPAGREHLDSVYSEAFAEQRNDAELAAALADFEKGVNKQMLSLMTSWQTVTVDGVQQPNDHSDADYDDKVIDRLARLHERAESVLAPFAGSDPITKRFVSRLDVALQRVDRGDRDYVSNVRLDSYHTVWYQMHEHLLRMMGQEREE</sequence>
<dbReference type="EMBL" id="BAFB01000128">
    <property type="protein sequence ID" value="GAB34882.1"/>
    <property type="molecule type" value="Genomic_DNA"/>
</dbReference>
<evidence type="ECO:0000313" key="1">
    <source>
        <dbReference type="EMBL" id="GAB34882.1"/>
    </source>
</evidence>
<organism evidence="1 2">
    <name type="scientific">Gordonia otitidis (strain DSM 44809 / CCUG 52243 / JCM 12355 / NBRC 100426 / IFM 10032)</name>
    <dbReference type="NCBI Taxonomy" id="1108044"/>
    <lineage>
        <taxon>Bacteria</taxon>
        <taxon>Bacillati</taxon>
        <taxon>Actinomycetota</taxon>
        <taxon>Actinomycetes</taxon>
        <taxon>Mycobacteriales</taxon>
        <taxon>Gordoniaceae</taxon>
        <taxon>Gordonia</taxon>
    </lineage>
</organism>
<gene>
    <name evidence="1" type="ORF">GOOTI_128_00260</name>
</gene>
<reference evidence="1" key="1">
    <citation type="submission" date="2012-02" db="EMBL/GenBank/DDBJ databases">
        <title>Whole genome shotgun sequence of Gordonia otitidis NBRC 100426.</title>
        <authorList>
            <person name="Yoshida I."/>
            <person name="Hosoyama A."/>
            <person name="Tsuchikane K."/>
            <person name="Katsumata H."/>
            <person name="Yamazaki S."/>
            <person name="Fujita N."/>
        </authorList>
    </citation>
    <scope>NUCLEOTIDE SEQUENCE [LARGE SCALE GENOMIC DNA]</scope>
    <source>
        <strain evidence="1">NBRC 100426</strain>
    </source>
</reference>
<comment type="caution">
    <text evidence="1">The sequence shown here is derived from an EMBL/GenBank/DDBJ whole genome shotgun (WGS) entry which is preliminary data.</text>
</comment>
<dbReference type="Proteomes" id="UP000005038">
    <property type="component" value="Unassembled WGS sequence"/>
</dbReference>
<protein>
    <submittedName>
        <fullName evidence="1">Uncharacterized protein</fullName>
    </submittedName>
</protein>
<dbReference type="STRING" id="1108044.GOOTI_128_00260"/>
<accession>H5TN24</accession>
<keyword evidence="2" id="KW-1185">Reference proteome</keyword>
<dbReference type="OrthoDB" id="3568381at2"/>
<dbReference type="AlphaFoldDB" id="H5TN24"/>